<reference evidence="1 2" key="2">
    <citation type="journal article" date="2017" name="Front. Plant Sci.">
        <title>Gene Classification and Mining of Molecular Markers Useful in Red Clover (Trifolium pratense) Breeding.</title>
        <authorList>
            <person name="Istvanek J."/>
            <person name="Dluhosova J."/>
            <person name="Dluhos P."/>
            <person name="Patkova L."/>
            <person name="Nedelnik J."/>
            <person name="Repkova J."/>
        </authorList>
    </citation>
    <scope>NUCLEOTIDE SEQUENCE [LARGE SCALE GENOMIC DNA]</scope>
    <source>
        <strain evidence="2">cv. Tatra</strain>
        <tissue evidence="1">Young leaves</tissue>
    </source>
</reference>
<comment type="caution">
    <text evidence="1">The sequence shown here is derived from an EMBL/GenBank/DDBJ whole genome shotgun (WGS) entry which is preliminary data.</text>
</comment>
<feature type="non-terminal residue" evidence="1">
    <location>
        <position position="39"/>
    </location>
</feature>
<organism evidence="1 2">
    <name type="scientific">Trifolium pratense</name>
    <name type="common">Red clover</name>
    <dbReference type="NCBI Taxonomy" id="57577"/>
    <lineage>
        <taxon>Eukaryota</taxon>
        <taxon>Viridiplantae</taxon>
        <taxon>Streptophyta</taxon>
        <taxon>Embryophyta</taxon>
        <taxon>Tracheophyta</taxon>
        <taxon>Spermatophyta</taxon>
        <taxon>Magnoliopsida</taxon>
        <taxon>eudicotyledons</taxon>
        <taxon>Gunneridae</taxon>
        <taxon>Pentapetalae</taxon>
        <taxon>rosids</taxon>
        <taxon>fabids</taxon>
        <taxon>Fabales</taxon>
        <taxon>Fabaceae</taxon>
        <taxon>Papilionoideae</taxon>
        <taxon>50 kb inversion clade</taxon>
        <taxon>NPAAA clade</taxon>
        <taxon>Hologalegina</taxon>
        <taxon>IRL clade</taxon>
        <taxon>Trifolieae</taxon>
        <taxon>Trifolium</taxon>
    </lineage>
</organism>
<accession>A0A2K3K0Q3</accession>
<protein>
    <submittedName>
        <fullName evidence="1">Uncharacterized protein</fullName>
    </submittedName>
</protein>
<gene>
    <name evidence="1" type="ORF">L195_g059873</name>
</gene>
<proteinExistence type="predicted"/>
<reference evidence="1 2" key="1">
    <citation type="journal article" date="2014" name="Am. J. Bot.">
        <title>Genome assembly and annotation for red clover (Trifolium pratense; Fabaceae).</title>
        <authorList>
            <person name="Istvanek J."/>
            <person name="Jaros M."/>
            <person name="Krenek A."/>
            <person name="Repkova J."/>
        </authorList>
    </citation>
    <scope>NUCLEOTIDE SEQUENCE [LARGE SCALE GENOMIC DNA]</scope>
    <source>
        <strain evidence="2">cv. Tatra</strain>
        <tissue evidence="1">Young leaves</tissue>
    </source>
</reference>
<evidence type="ECO:0000313" key="2">
    <source>
        <dbReference type="Proteomes" id="UP000236291"/>
    </source>
</evidence>
<dbReference type="AlphaFoldDB" id="A0A2K3K0Q3"/>
<dbReference type="EMBL" id="ASHM01133693">
    <property type="protein sequence ID" value="PNX59810.1"/>
    <property type="molecule type" value="Genomic_DNA"/>
</dbReference>
<sequence length="39" mass="4610">MMERWGFRDLEGLEQVSDWNGEEETSSFDFESRVIGAIR</sequence>
<evidence type="ECO:0000313" key="1">
    <source>
        <dbReference type="EMBL" id="PNX59810.1"/>
    </source>
</evidence>
<dbReference type="Proteomes" id="UP000236291">
    <property type="component" value="Unassembled WGS sequence"/>
</dbReference>
<name>A0A2K3K0Q3_TRIPR</name>